<reference evidence="7 8" key="1">
    <citation type="journal article" date="2012" name="Stand. Genomic Sci.">
        <title>Complete genome sequencing and analysis of Saprospira grandis str. Lewin, a predatory marine bacterium.</title>
        <authorList>
            <person name="Saw J.H."/>
            <person name="Yuryev A."/>
            <person name="Kanbe M."/>
            <person name="Hou S."/>
            <person name="Young A.G."/>
            <person name="Aizawa S."/>
            <person name="Alam M."/>
        </authorList>
    </citation>
    <scope>NUCLEOTIDE SEQUENCE [LARGE SCALE GENOMIC DNA]</scope>
    <source>
        <strain evidence="7 8">Lewin</strain>
    </source>
</reference>
<accession>H6L8A6</accession>
<dbReference type="PROSITE" id="PS00723">
    <property type="entry name" value="POLYPRENYL_SYNTHASE_1"/>
    <property type="match status" value="1"/>
</dbReference>
<dbReference type="Pfam" id="PF00348">
    <property type="entry name" value="polyprenyl_synt"/>
    <property type="match status" value="1"/>
</dbReference>
<dbReference type="KEGG" id="sgn:SGRA_3754"/>
<dbReference type="STRING" id="984262.SGRA_3754"/>
<dbReference type="SUPFAM" id="SSF48576">
    <property type="entry name" value="Terpenoid synthases"/>
    <property type="match status" value="1"/>
</dbReference>
<dbReference type="Proteomes" id="UP000007519">
    <property type="component" value="Chromosome"/>
</dbReference>
<dbReference type="InterPro" id="IPR033749">
    <property type="entry name" value="Polyprenyl_synt_CS"/>
</dbReference>
<dbReference type="EMBL" id="CP002831">
    <property type="protein sequence ID" value="AFC26470.1"/>
    <property type="molecule type" value="Genomic_DNA"/>
</dbReference>
<dbReference type="Gene3D" id="1.10.600.10">
    <property type="entry name" value="Farnesyl Diphosphate Synthase"/>
    <property type="match status" value="1"/>
</dbReference>
<dbReference type="RefSeq" id="WP_015694057.1">
    <property type="nucleotide sequence ID" value="NC_016940.1"/>
</dbReference>
<evidence type="ECO:0000256" key="6">
    <source>
        <dbReference type="RuleBase" id="RU004466"/>
    </source>
</evidence>
<proteinExistence type="inferred from homology"/>
<evidence type="ECO:0000256" key="2">
    <source>
        <dbReference type="ARBA" id="ARBA00006706"/>
    </source>
</evidence>
<organism evidence="7 8">
    <name type="scientific">Saprospira grandis (strain Lewin)</name>
    <dbReference type="NCBI Taxonomy" id="984262"/>
    <lineage>
        <taxon>Bacteria</taxon>
        <taxon>Pseudomonadati</taxon>
        <taxon>Bacteroidota</taxon>
        <taxon>Saprospiria</taxon>
        <taxon>Saprospirales</taxon>
        <taxon>Saprospiraceae</taxon>
        <taxon>Saprospira</taxon>
    </lineage>
</organism>
<comment type="similarity">
    <text evidence="2 6">Belongs to the FPP/GGPP synthase family.</text>
</comment>
<gene>
    <name evidence="7" type="primary">ispB</name>
    <name evidence="7" type="ordered locus">SGRA_3754</name>
</gene>
<evidence type="ECO:0000256" key="4">
    <source>
        <dbReference type="ARBA" id="ARBA00022723"/>
    </source>
</evidence>
<dbReference type="OrthoDB" id="9805316at2"/>
<name>H6L8A6_SAPGL</name>
<evidence type="ECO:0000256" key="5">
    <source>
        <dbReference type="ARBA" id="ARBA00022842"/>
    </source>
</evidence>
<dbReference type="GO" id="GO:0046872">
    <property type="term" value="F:metal ion binding"/>
    <property type="evidence" value="ECO:0007669"/>
    <property type="project" value="UniProtKB-KW"/>
</dbReference>
<protein>
    <submittedName>
        <fullName evidence="7">Polyprenyl synthetase</fullName>
        <ecNumber evidence="7">2.5.1.-</ecNumber>
    </submittedName>
</protein>
<keyword evidence="3 6" id="KW-0808">Transferase</keyword>
<dbReference type="InterPro" id="IPR008949">
    <property type="entry name" value="Isoprenoid_synthase_dom_sf"/>
</dbReference>
<dbReference type="PROSITE" id="PS00444">
    <property type="entry name" value="POLYPRENYL_SYNTHASE_2"/>
    <property type="match status" value="1"/>
</dbReference>
<dbReference type="CDD" id="cd00685">
    <property type="entry name" value="Trans_IPPS_HT"/>
    <property type="match status" value="1"/>
</dbReference>
<evidence type="ECO:0000256" key="3">
    <source>
        <dbReference type="ARBA" id="ARBA00022679"/>
    </source>
</evidence>
<dbReference type="eggNOG" id="COG0142">
    <property type="taxonomic scope" value="Bacteria"/>
</dbReference>
<keyword evidence="4" id="KW-0479">Metal-binding</keyword>
<dbReference type="GO" id="GO:0008299">
    <property type="term" value="P:isoprenoid biosynthetic process"/>
    <property type="evidence" value="ECO:0007669"/>
    <property type="project" value="InterPro"/>
</dbReference>
<dbReference type="InterPro" id="IPR000092">
    <property type="entry name" value="Polyprenyl_synt"/>
</dbReference>
<comment type="cofactor">
    <cofactor evidence="1">
        <name>Mg(2+)</name>
        <dbReference type="ChEBI" id="CHEBI:18420"/>
    </cofactor>
</comment>
<dbReference type="PANTHER" id="PTHR12001">
    <property type="entry name" value="GERANYLGERANYL PYROPHOSPHATE SYNTHASE"/>
    <property type="match status" value="1"/>
</dbReference>
<evidence type="ECO:0000256" key="1">
    <source>
        <dbReference type="ARBA" id="ARBA00001946"/>
    </source>
</evidence>
<keyword evidence="5" id="KW-0460">Magnesium</keyword>
<evidence type="ECO:0000313" key="8">
    <source>
        <dbReference type="Proteomes" id="UP000007519"/>
    </source>
</evidence>
<dbReference type="GO" id="GO:0004659">
    <property type="term" value="F:prenyltransferase activity"/>
    <property type="evidence" value="ECO:0007669"/>
    <property type="project" value="InterPro"/>
</dbReference>
<dbReference type="SFLD" id="SFLDS00005">
    <property type="entry name" value="Isoprenoid_Synthase_Type_I"/>
    <property type="match status" value="1"/>
</dbReference>
<evidence type="ECO:0000313" key="7">
    <source>
        <dbReference type="EMBL" id="AFC26470.1"/>
    </source>
</evidence>
<dbReference type="AlphaFoldDB" id="H6L8A6"/>
<dbReference type="EC" id="2.5.1.-" evidence="7"/>
<dbReference type="HOGENOM" id="CLU_014015_2_0_10"/>
<dbReference type="PANTHER" id="PTHR12001:SF69">
    <property type="entry name" value="ALL TRANS-POLYPRENYL-DIPHOSPHATE SYNTHASE PDSS1"/>
    <property type="match status" value="1"/>
</dbReference>
<sequence>MKTLMSLNQIKAPIAEELKTFEGVFEEELRSQVSLLDTIMRFVVKRKGKQVRPLFIFLSAKICGEIGEMSYHAASLIEMLHTASLIHDDVVDDSMQRRGFFSLNALWGNKVAVLIGDYMLAKGLLLSLKNEAYNLLQISSNAIKEMSEGELLQIEKARRLDIKEEVYYEIIRKKTASLIAAACALGAASVGATEEEVERMHLLGEKIGIAFQIRDDLFDFGDGDAGKPQGNDIQEKKMTLPLIHALNTTDKKTRNYMVNIIKNENTNPKKIQEVTDFVLQSPGIAYTRQKMYDYQEEAIALIRAFPASEARDALEGLVRFVTERKK</sequence>
<keyword evidence="8" id="KW-1185">Reference proteome</keyword>